<dbReference type="AlphaFoldDB" id="X1L6Y0"/>
<gene>
    <name evidence="1" type="ORF">S06H3_22517</name>
</gene>
<organism evidence="1">
    <name type="scientific">marine sediment metagenome</name>
    <dbReference type="NCBI Taxonomy" id="412755"/>
    <lineage>
        <taxon>unclassified sequences</taxon>
        <taxon>metagenomes</taxon>
        <taxon>ecological metagenomes</taxon>
    </lineage>
</organism>
<proteinExistence type="predicted"/>
<comment type="caution">
    <text evidence="1">The sequence shown here is derived from an EMBL/GenBank/DDBJ whole genome shotgun (WGS) entry which is preliminary data.</text>
</comment>
<dbReference type="EMBL" id="BARV01012052">
    <property type="protein sequence ID" value="GAI15092.1"/>
    <property type="molecule type" value="Genomic_DNA"/>
</dbReference>
<feature type="non-terminal residue" evidence="1">
    <location>
        <position position="58"/>
    </location>
</feature>
<dbReference type="Gene3D" id="3.10.129.10">
    <property type="entry name" value="Hotdog Thioesterase"/>
    <property type="match status" value="1"/>
</dbReference>
<dbReference type="SUPFAM" id="SSF54637">
    <property type="entry name" value="Thioesterase/thiol ester dehydrase-isomerase"/>
    <property type="match status" value="1"/>
</dbReference>
<sequence length="58" mass="6839">MSPNEEREKKIIEKLLGIEDFKEIEVRADDTDLMQVVHSNKYLNYFDDGFISFTQKLG</sequence>
<dbReference type="InterPro" id="IPR029069">
    <property type="entry name" value="HotDog_dom_sf"/>
</dbReference>
<reference evidence="1" key="1">
    <citation type="journal article" date="2014" name="Front. Microbiol.">
        <title>High frequency of phylogenetically diverse reductive dehalogenase-homologous genes in deep subseafloor sedimentary metagenomes.</title>
        <authorList>
            <person name="Kawai M."/>
            <person name="Futagami T."/>
            <person name="Toyoda A."/>
            <person name="Takaki Y."/>
            <person name="Nishi S."/>
            <person name="Hori S."/>
            <person name="Arai W."/>
            <person name="Tsubouchi T."/>
            <person name="Morono Y."/>
            <person name="Uchiyama I."/>
            <person name="Ito T."/>
            <person name="Fujiyama A."/>
            <person name="Inagaki F."/>
            <person name="Takami H."/>
        </authorList>
    </citation>
    <scope>NUCLEOTIDE SEQUENCE</scope>
    <source>
        <strain evidence="1">Expedition CK06-06</strain>
    </source>
</reference>
<evidence type="ECO:0000313" key="1">
    <source>
        <dbReference type="EMBL" id="GAI15092.1"/>
    </source>
</evidence>
<accession>X1L6Y0</accession>
<protein>
    <submittedName>
        <fullName evidence="1">Uncharacterized protein</fullName>
    </submittedName>
</protein>
<name>X1L6Y0_9ZZZZ</name>